<evidence type="ECO:0000256" key="4">
    <source>
        <dbReference type="ARBA" id="ARBA00022989"/>
    </source>
</evidence>
<dbReference type="PANTHER" id="PTHR21659:SF42">
    <property type="entry name" value="UPF0057 MEMBRANE PROTEIN ZK632.10-RELATED"/>
    <property type="match status" value="1"/>
</dbReference>
<keyword evidence="3 6" id="KW-0812">Transmembrane</keyword>
<evidence type="ECO:0000313" key="9">
    <source>
        <dbReference type="Proteomes" id="UP000799537"/>
    </source>
</evidence>
<sequence length="56" mass="6107">GNFCLYLLAVFLPFVSVAIKAGCGADLLINILLCCLGWLPGVIHAWYVIAKVQKEE</sequence>
<gene>
    <name evidence="8" type="ORF">M409DRAFT_34170</name>
</gene>
<dbReference type="OrthoDB" id="2802411at2759"/>
<evidence type="ECO:0000313" key="8">
    <source>
        <dbReference type="EMBL" id="KAF2158913.1"/>
    </source>
</evidence>
<feature type="transmembrane region" description="Helical" evidence="6">
    <location>
        <begin position="28"/>
        <end position="49"/>
    </location>
</feature>
<dbReference type="AlphaFoldDB" id="A0A6A6BWF1"/>
<reference evidence="8" key="1">
    <citation type="journal article" date="2020" name="Stud. Mycol.">
        <title>101 Dothideomycetes genomes: a test case for predicting lifestyles and emergence of pathogens.</title>
        <authorList>
            <person name="Haridas S."/>
            <person name="Albert R."/>
            <person name="Binder M."/>
            <person name="Bloem J."/>
            <person name="Labutti K."/>
            <person name="Salamov A."/>
            <person name="Andreopoulos B."/>
            <person name="Baker S."/>
            <person name="Barry K."/>
            <person name="Bills G."/>
            <person name="Bluhm B."/>
            <person name="Cannon C."/>
            <person name="Castanera R."/>
            <person name="Culley D."/>
            <person name="Daum C."/>
            <person name="Ezra D."/>
            <person name="Gonzalez J."/>
            <person name="Henrissat B."/>
            <person name="Kuo A."/>
            <person name="Liang C."/>
            <person name="Lipzen A."/>
            <person name="Lutzoni F."/>
            <person name="Magnuson J."/>
            <person name="Mondo S."/>
            <person name="Nolan M."/>
            <person name="Ohm R."/>
            <person name="Pangilinan J."/>
            <person name="Park H.-J."/>
            <person name="Ramirez L."/>
            <person name="Alfaro M."/>
            <person name="Sun H."/>
            <person name="Tritt A."/>
            <person name="Yoshinaga Y."/>
            <person name="Zwiers L.-H."/>
            <person name="Turgeon B."/>
            <person name="Goodwin S."/>
            <person name="Spatafora J."/>
            <person name="Crous P."/>
            <person name="Grigoriev I."/>
        </authorList>
    </citation>
    <scope>NUCLEOTIDE SEQUENCE</scope>
    <source>
        <strain evidence="8">ATCC 36951</strain>
    </source>
</reference>
<keyword evidence="9" id="KW-1185">Reference proteome</keyword>
<evidence type="ECO:0008006" key="10">
    <source>
        <dbReference type="Google" id="ProtNLM"/>
    </source>
</evidence>
<feature type="non-terminal residue" evidence="8">
    <location>
        <position position="1"/>
    </location>
</feature>
<feature type="non-terminal residue" evidence="8">
    <location>
        <position position="56"/>
    </location>
</feature>
<comment type="subcellular location">
    <subcellularLocation>
        <location evidence="1">Membrane</location>
    </subcellularLocation>
</comment>
<comment type="similarity">
    <text evidence="2">Belongs to the UPF0057 (PMP3) family.</text>
</comment>
<dbReference type="PANTHER" id="PTHR21659">
    <property type="entry name" value="HYDROPHOBIC PROTEIN RCI2 LOW TEMPERATURE AND SALT RESPONSIVE PROTEIN LTI6 -RELATED"/>
    <property type="match status" value="1"/>
</dbReference>
<evidence type="ECO:0000256" key="1">
    <source>
        <dbReference type="ARBA" id="ARBA00004370"/>
    </source>
</evidence>
<dbReference type="GeneID" id="54563589"/>
<proteinExistence type="inferred from homology"/>
<evidence type="ECO:0000256" key="2">
    <source>
        <dbReference type="ARBA" id="ARBA00009530"/>
    </source>
</evidence>
<keyword evidence="5 6" id="KW-0472">Membrane</keyword>
<dbReference type="InterPro" id="IPR000612">
    <property type="entry name" value="PMP3"/>
</dbReference>
<keyword evidence="4 6" id="KW-1133">Transmembrane helix</keyword>
<dbReference type="Proteomes" id="UP000799537">
    <property type="component" value="Unassembled WGS sequence"/>
</dbReference>
<name>A0A6A6BWF1_ZASCE</name>
<evidence type="ECO:0000256" key="5">
    <source>
        <dbReference type="ARBA" id="ARBA00023136"/>
    </source>
</evidence>
<keyword evidence="7" id="KW-0732">Signal</keyword>
<protein>
    <recommendedName>
        <fullName evidence="10">Stress response RCI peptide</fullName>
    </recommendedName>
</protein>
<dbReference type="GO" id="GO:0016020">
    <property type="term" value="C:membrane"/>
    <property type="evidence" value="ECO:0007669"/>
    <property type="project" value="UniProtKB-SubCell"/>
</dbReference>
<organism evidence="8 9">
    <name type="scientific">Zasmidium cellare ATCC 36951</name>
    <dbReference type="NCBI Taxonomy" id="1080233"/>
    <lineage>
        <taxon>Eukaryota</taxon>
        <taxon>Fungi</taxon>
        <taxon>Dikarya</taxon>
        <taxon>Ascomycota</taxon>
        <taxon>Pezizomycotina</taxon>
        <taxon>Dothideomycetes</taxon>
        <taxon>Dothideomycetidae</taxon>
        <taxon>Mycosphaerellales</taxon>
        <taxon>Mycosphaerellaceae</taxon>
        <taxon>Zasmidium</taxon>
    </lineage>
</organism>
<evidence type="ECO:0000256" key="6">
    <source>
        <dbReference type="SAM" id="Phobius"/>
    </source>
</evidence>
<dbReference type="RefSeq" id="XP_033659802.1">
    <property type="nucleotide sequence ID" value="XM_033810317.1"/>
</dbReference>
<feature type="signal peptide" evidence="7">
    <location>
        <begin position="1"/>
        <end position="18"/>
    </location>
</feature>
<dbReference type="Pfam" id="PF01679">
    <property type="entry name" value="Pmp3"/>
    <property type="match status" value="1"/>
</dbReference>
<evidence type="ECO:0000256" key="3">
    <source>
        <dbReference type="ARBA" id="ARBA00022692"/>
    </source>
</evidence>
<accession>A0A6A6BWF1</accession>
<dbReference type="EMBL" id="ML993646">
    <property type="protein sequence ID" value="KAF2158913.1"/>
    <property type="molecule type" value="Genomic_DNA"/>
</dbReference>
<evidence type="ECO:0000256" key="7">
    <source>
        <dbReference type="SAM" id="SignalP"/>
    </source>
</evidence>
<feature type="chain" id="PRO_5025517090" description="Stress response RCI peptide" evidence="7">
    <location>
        <begin position="19"/>
        <end position="56"/>
    </location>
</feature>